<reference evidence="1" key="2">
    <citation type="submission" date="2020-11" db="EMBL/GenBank/DDBJ databases">
        <authorList>
            <person name="McCartney M.A."/>
            <person name="Auch B."/>
            <person name="Kono T."/>
            <person name="Mallez S."/>
            <person name="Becker A."/>
            <person name="Gohl D.M."/>
            <person name="Silverstein K.A.T."/>
            <person name="Koren S."/>
            <person name="Bechman K.B."/>
            <person name="Herman A."/>
            <person name="Abrahante J.E."/>
            <person name="Garbe J."/>
        </authorList>
    </citation>
    <scope>NUCLEOTIDE SEQUENCE</scope>
    <source>
        <strain evidence="1">Duluth1</strain>
        <tissue evidence="1">Whole animal</tissue>
    </source>
</reference>
<name>A0A9D4LIG1_DREPO</name>
<sequence length="135" mass="15566">MLNRLKTVEETYEYDDCQDYPGQSCDYDYDDTDEVAEECESVKSGPCPSKMKSDSRFASMEKRFKGKEITDEAVDSALVENINDVLKNGMDEEQYTQMVKDENIARPENCEALVTVKYNKMIRHVSKTSTKFIDK</sequence>
<dbReference type="Proteomes" id="UP000828390">
    <property type="component" value="Unassembled WGS sequence"/>
</dbReference>
<dbReference type="EMBL" id="JAIWYP010000003">
    <property type="protein sequence ID" value="KAH3858561.1"/>
    <property type="molecule type" value="Genomic_DNA"/>
</dbReference>
<organism evidence="1 2">
    <name type="scientific">Dreissena polymorpha</name>
    <name type="common">Zebra mussel</name>
    <name type="synonym">Mytilus polymorpha</name>
    <dbReference type="NCBI Taxonomy" id="45954"/>
    <lineage>
        <taxon>Eukaryota</taxon>
        <taxon>Metazoa</taxon>
        <taxon>Spiralia</taxon>
        <taxon>Lophotrochozoa</taxon>
        <taxon>Mollusca</taxon>
        <taxon>Bivalvia</taxon>
        <taxon>Autobranchia</taxon>
        <taxon>Heteroconchia</taxon>
        <taxon>Euheterodonta</taxon>
        <taxon>Imparidentia</taxon>
        <taxon>Neoheterodontei</taxon>
        <taxon>Myida</taxon>
        <taxon>Dreissenoidea</taxon>
        <taxon>Dreissenidae</taxon>
        <taxon>Dreissena</taxon>
    </lineage>
</organism>
<proteinExistence type="predicted"/>
<protein>
    <submittedName>
        <fullName evidence="1">Uncharacterized protein</fullName>
    </submittedName>
</protein>
<evidence type="ECO:0000313" key="1">
    <source>
        <dbReference type="EMBL" id="KAH3858561.1"/>
    </source>
</evidence>
<gene>
    <name evidence="1" type="ORF">DPMN_101189</name>
</gene>
<accession>A0A9D4LIG1</accession>
<dbReference type="AlphaFoldDB" id="A0A9D4LIG1"/>
<comment type="caution">
    <text evidence="1">The sequence shown here is derived from an EMBL/GenBank/DDBJ whole genome shotgun (WGS) entry which is preliminary data.</text>
</comment>
<evidence type="ECO:0000313" key="2">
    <source>
        <dbReference type="Proteomes" id="UP000828390"/>
    </source>
</evidence>
<keyword evidence="2" id="KW-1185">Reference proteome</keyword>
<reference evidence="1" key="1">
    <citation type="journal article" date="2019" name="bioRxiv">
        <title>The Genome of the Zebra Mussel, Dreissena polymorpha: A Resource for Invasive Species Research.</title>
        <authorList>
            <person name="McCartney M.A."/>
            <person name="Auch B."/>
            <person name="Kono T."/>
            <person name="Mallez S."/>
            <person name="Zhang Y."/>
            <person name="Obille A."/>
            <person name="Becker A."/>
            <person name="Abrahante J.E."/>
            <person name="Garbe J."/>
            <person name="Badalamenti J.P."/>
            <person name="Herman A."/>
            <person name="Mangelson H."/>
            <person name="Liachko I."/>
            <person name="Sullivan S."/>
            <person name="Sone E.D."/>
            <person name="Koren S."/>
            <person name="Silverstein K.A.T."/>
            <person name="Beckman K.B."/>
            <person name="Gohl D.M."/>
        </authorList>
    </citation>
    <scope>NUCLEOTIDE SEQUENCE</scope>
    <source>
        <strain evidence="1">Duluth1</strain>
        <tissue evidence="1">Whole animal</tissue>
    </source>
</reference>